<gene>
    <name evidence="10" type="ORF">H9I45_00755</name>
</gene>
<dbReference type="Pfam" id="PF07715">
    <property type="entry name" value="Plug"/>
    <property type="match status" value="1"/>
</dbReference>
<keyword evidence="5 7" id="KW-0472">Membrane</keyword>
<dbReference type="InterPro" id="IPR023996">
    <property type="entry name" value="TonB-dep_OMP_SusC/RagA"/>
</dbReference>
<dbReference type="PROSITE" id="PS52016">
    <property type="entry name" value="TONB_DEPENDENT_REC_3"/>
    <property type="match status" value="1"/>
</dbReference>
<evidence type="ECO:0000256" key="8">
    <source>
        <dbReference type="SAM" id="SignalP"/>
    </source>
</evidence>
<comment type="subcellular location">
    <subcellularLocation>
        <location evidence="1 7">Cell outer membrane</location>
        <topology evidence="1 7">Multi-pass membrane protein</topology>
    </subcellularLocation>
</comment>
<evidence type="ECO:0000256" key="7">
    <source>
        <dbReference type="PROSITE-ProRule" id="PRU01360"/>
    </source>
</evidence>
<evidence type="ECO:0000256" key="4">
    <source>
        <dbReference type="ARBA" id="ARBA00022692"/>
    </source>
</evidence>
<dbReference type="SUPFAM" id="SSF56935">
    <property type="entry name" value="Porins"/>
    <property type="match status" value="1"/>
</dbReference>
<feature type="domain" description="TonB-dependent receptor plug" evidence="9">
    <location>
        <begin position="115"/>
        <end position="217"/>
    </location>
</feature>
<dbReference type="SUPFAM" id="SSF49464">
    <property type="entry name" value="Carboxypeptidase regulatory domain-like"/>
    <property type="match status" value="1"/>
</dbReference>
<keyword evidence="6 7" id="KW-0998">Cell outer membrane</keyword>
<evidence type="ECO:0000256" key="2">
    <source>
        <dbReference type="ARBA" id="ARBA00022448"/>
    </source>
</evidence>
<dbReference type="AlphaFoldDB" id="A0A7L8AGR9"/>
<evidence type="ECO:0000256" key="5">
    <source>
        <dbReference type="ARBA" id="ARBA00023136"/>
    </source>
</evidence>
<name>A0A7L8AGR9_9FLAO</name>
<proteinExistence type="inferred from homology"/>
<evidence type="ECO:0000313" key="11">
    <source>
        <dbReference type="Proteomes" id="UP000516764"/>
    </source>
</evidence>
<dbReference type="InterPro" id="IPR023997">
    <property type="entry name" value="TonB-dep_OMP_SusC/RagA_CS"/>
</dbReference>
<evidence type="ECO:0000259" key="9">
    <source>
        <dbReference type="Pfam" id="PF07715"/>
    </source>
</evidence>
<dbReference type="NCBIfam" id="TIGR04057">
    <property type="entry name" value="SusC_RagA_signa"/>
    <property type="match status" value="1"/>
</dbReference>
<evidence type="ECO:0000256" key="6">
    <source>
        <dbReference type="ARBA" id="ARBA00023237"/>
    </source>
</evidence>
<feature type="signal peptide" evidence="8">
    <location>
        <begin position="1"/>
        <end position="20"/>
    </location>
</feature>
<dbReference type="Pfam" id="PF13715">
    <property type="entry name" value="CarbopepD_reg_2"/>
    <property type="match status" value="1"/>
</dbReference>
<evidence type="ECO:0000313" key="10">
    <source>
        <dbReference type="EMBL" id="QOD60999.1"/>
    </source>
</evidence>
<keyword evidence="11" id="KW-1185">Reference proteome</keyword>
<dbReference type="Gene3D" id="2.40.170.20">
    <property type="entry name" value="TonB-dependent receptor, beta-barrel domain"/>
    <property type="match status" value="1"/>
</dbReference>
<evidence type="ECO:0000256" key="3">
    <source>
        <dbReference type="ARBA" id="ARBA00022452"/>
    </source>
</evidence>
<dbReference type="InterPro" id="IPR008969">
    <property type="entry name" value="CarboxyPept-like_regulatory"/>
</dbReference>
<accession>A0A7L8AGR9</accession>
<dbReference type="RefSeq" id="WP_088355082.1">
    <property type="nucleotide sequence ID" value="NZ_CP061813.1"/>
</dbReference>
<keyword evidence="4 7" id="KW-0812">Transmembrane</keyword>
<dbReference type="InterPro" id="IPR039426">
    <property type="entry name" value="TonB-dep_rcpt-like"/>
</dbReference>
<dbReference type="Gene3D" id="2.170.130.10">
    <property type="entry name" value="TonB-dependent receptor, plug domain"/>
    <property type="match status" value="1"/>
</dbReference>
<keyword evidence="8" id="KW-0732">Signal</keyword>
<dbReference type="InterPro" id="IPR037066">
    <property type="entry name" value="Plug_dom_sf"/>
</dbReference>
<comment type="similarity">
    <text evidence="7">Belongs to the TonB-dependent receptor family.</text>
</comment>
<dbReference type="InterPro" id="IPR012910">
    <property type="entry name" value="Plug_dom"/>
</dbReference>
<dbReference type="OrthoDB" id="9768177at2"/>
<dbReference type="KEGG" id="phal:H9I45_00755"/>
<dbReference type="EMBL" id="CP061813">
    <property type="protein sequence ID" value="QOD60999.1"/>
    <property type="molecule type" value="Genomic_DNA"/>
</dbReference>
<dbReference type="NCBIfam" id="TIGR04056">
    <property type="entry name" value="OMP_RagA_SusC"/>
    <property type="match status" value="1"/>
</dbReference>
<dbReference type="GO" id="GO:0009279">
    <property type="term" value="C:cell outer membrane"/>
    <property type="evidence" value="ECO:0007669"/>
    <property type="project" value="UniProtKB-SubCell"/>
</dbReference>
<feature type="chain" id="PRO_5032531736" evidence="8">
    <location>
        <begin position="21"/>
        <end position="997"/>
    </location>
</feature>
<protein>
    <submittedName>
        <fullName evidence="10">TonB-dependent receptor</fullName>
    </submittedName>
</protein>
<keyword evidence="3 7" id="KW-1134">Transmembrane beta strand</keyword>
<dbReference type="Gene3D" id="2.60.40.1120">
    <property type="entry name" value="Carboxypeptidase-like, regulatory domain"/>
    <property type="match status" value="1"/>
</dbReference>
<evidence type="ECO:0000256" key="1">
    <source>
        <dbReference type="ARBA" id="ARBA00004571"/>
    </source>
</evidence>
<keyword evidence="10" id="KW-0675">Receptor</keyword>
<keyword evidence="2 7" id="KW-0813">Transport</keyword>
<organism evidence="10 11">
    <name type="scientific">Polaribacter haliotis</name>
    <dbReference type="NCBI Taxonomy" id="1888915"/>
    <lineage>
        <taxon>Bacteria</taxon>
        <taxon>Pseudomonadati</taxon>
        <taxon>Bacteroidota</taxon>
        <taxon>Flavobacteriia</taxon>
        <taxon>Flavobacteriales</taxon>
        <taxon>Flavobacteriaceae</taxon>
    </lineage>
</organism>
<reference evidence="10 11" key="1">
    <citation type="journal article" date="2016" name="Int. J. Syst. Evol. Microbiol.">
        <title>Polaribacter haliotis sp. nov., isolated from the gut of abalone Haliotis discus hannai.</title>
        <authorList>
            <person name="Kim Y.O."/>
            <person name="Park I.S."/>
            <person name="Park S."/>
            <person name="Nam B.H."/>
            <person name="Park J.M."/>
            <person name="Kim D.G."/>
            <person name="Yoon J.H."/>
        </authorList>
    </citation>
    <scope>NUCLEOTIDE SEQUENCE [LARGE SCALE GENOMIC DNA]</scope>
    <source>
        <strain evidence="10 11">KCTC 52418</strain>
    </source>
</reference>
<dbReference type="InterPro" id="IPR036942">
    <property type="entry name" value="Beta-barrel_TonB_sf"/>
</dbReference>
<sequence length="997" mass="110523">MKIKIFCLFFCLTIGQVALAQKKIEGVVTDKNSIPLPGASIIVKGTTTGVQTDFDGNFSLKAKNGEVIVVQYLGYATREVLITTETKYKIILQEEQNSLSEIVVVGYGTRKKAVLTSSVVSIKGEELANEPVLNATQALQGKAAGVQIIASDAPGQASKVIIRGLGTVLGNENPLYVVDGILTDNINNINTSDIATMNVLKDASALAIYGNRASNGVLIITTKKGKKGKIKLTFDTFTGARTILSNVKLANSNEFITYSNEAILRDLQRDGDPTNDNDKSDFILSGQPYNTNWLDAITRVGRVSNYNISASGGSEKIRGFFSAGFNKEEGILKGNDFSRLTLRSNIDYDLNSKLKFSNSINVQLANSVPKSFGAFTTAYKQSPIVPIRDENGAYGSSIGINNVGNPVKDLDFQDEKQRYFKVQGSFKVDYKILESLSYTSAFSIETEYARFHNFQDRLGSFLANNPSNSEQLYFNGNADREKTFLSVTHTNFYHWFIDNYLTYTKTFNEVHNVNATLGMSSEEDRSEFLSGSAVNVPTNNSLRYNLSTGDDNETRSSSGGFSPHKRLSSYFARVNYDYDNKYLLSASYRRDGSSQFKKGFKFGNFYAVSAGWVLTNEAFMKNSSFNKLKLRAGYGELGNQNVPLQIVTLSTGAGGFYPFGANQNLNQGTTISSTLAENLSWETTKELNFGAEFTLFDYKLSGEVDFYIKKTSNAILQIKLPDVFGIDPYLDHIGEIENKGIETTLNWQDEINENLKYNVGLNFALNKNKLTKVTNPYFNESIGGDLGNGQYTKRVRVDQPIGSFFLYDVIGIDDKGEFVYDDVNNNGITDEGDRKFMGSFIPKYNIGFNFGLNYRNFDLAVDTYTSLGAKVYNGKKAQRFGNENIEQSVFNNRWTSGRPSNTGSRAFNEVPLSSNYYLESADFFRINNITLGYTLKENTTNFFNRVRIYATAKNPLIIKKFSGFTPELPGGALGNAGIELGAYPTLRSFFIGINTSF</sequence>
<dbReference type="Proteomes" id="UP000516764">
    <property type="component" value="Chromosome"/>
</dbReference>